<comment type="subunit">
    <text evidence="9">LSm subunits form a heteromer with a doughnut shape.</text>
</comment>
<keyword evidence="5 9" id="KW-0694">RNA-binding</keyword>
<evidence type="ECO:0000313" key="11">
    <source>
        <dbReference type="EMBL" id="ODV63352.1"/>
    </source>
</evidence>
<evidence type="ECO:0000259" key="10">
    <source>
        <dbReference type="PROSITE" id="PS52002"/>
    </source>
</evidence>
<evidence type="ECO:0000256" key="9">
    <source>
        <dbReference type="RuleBase" id="RU365048"/>
    </source>
</evidence>
<dbReference type="InterPro" id="IPR044642">
    <property type="entry name" value="PTHR15588"/>
</dbReference>
<dbReference type="InterPro" id="IPR010920">
    <property type="entry name" value="LSM_dom_sf"/>
</dbReference>
<keyword evidence="3 9" id="KW-0507">mRNA processing</keyword>
<dbReference type="RefSeq" id="XP_020049659.1">
    <property type="nucleotide sequence ID" value="XM_020190070.1"/>
</dbReference>
<dbReference type="GeneID" id="30963706"/>
<dbReference type="SMART" id="SM00651">
    <property type="entry name" value="Sm"/>
    <property type="match status" value="1"/>
</dbReference>
<keyword evidence="6 9" id="KW-0508">mRNA splicing</keyword>
<dbReference type="PROSITE" id="PS52002">
    <property type="entry name" value="SM"/>
    <property type="match status" value="1"/>
</dbReference>
<dbReference type="SUPFAM" id="SSF50182">
    <property type="entry name" value="Sm-like ribonucleoproteins"/>
    <property type="match status" value="1"/>
</dbReference>
<evidence type="ECO:0000256" key="5">
    <source>
        <dbReference type="ARBA" id="ARBA00022884"/>
    </source>
</evidence>
<dbReference type="Pfam" id="PF01423">
    <property type="entry name" value="LSM"/>
    <property type="match status" value="1"/>
</dbReference>
<evidence type="ECO:0000256" key="7">
    <source>
        <dbReference type="ARBA" id="ARBA00023242"/>
    </source>
</evidence>
<keyword evidence="7 9" id="KW-0539">Nucleus</keyword>
<keyword evidence="4 9" id="KW-0747">Spliceosome</keyword>
<dbReference type="OrthoDB" id="422364at2759"/>
<dbReference type="GO" id="GO:0030620">
    <property type="term" value="F:U2 snRNA binding"/>
    <property type="evidence" value="ECO:0007669"/>
    <property type="project" value="EnsemblFungi"/>
</dbReference>
<comment type="similarity">
    <text evidence="2 9">Belongs to the snRNP Sm proteins family.</text>
</comment>
<sequence length="96" mass="10560">MSYLLDFQHALVSVVTTDGRLFVGRLEGYDLATNLLLAHTHEMVVSPDGTEVLPLGLFMLRGSTVVCCGLLDEDLYAKIDWATVKGQPLKSTKNSY</sequence>
<reference evidence="12" key="1">
    <citation type="submission" date="2016-05" db="EMBL/GenBank/DDBJ databases">
        <title>Comparative genomics of biotechnologically important yeasts.</title>
        <authorList>
            <consortium name="DOE Joint Genome Institute"/>
            <person name="Riley R."/>
            <person name="Haridas S."/>
            <person name="Wolfe K.H."/>
            <person name="Lopes M.R."/>
            <person name="Hittinger C.T."/>
            <person name="Goker M."/>
            <person name="Salamov A."/>
            <person name="Wisecaver J."/>
            <person name="Long T.M."/>
            <person name="Aerts A.L."/>
            <person name="Barry K."/>
            <person name="Choi C."/>
            <person name="Clum A."/>
            <person name="Coughlan A.Y."/>
            <person name="Deshpande S."/>
            <person name="Douglass A.P."/>
            <person name="Hanson S.J."/>
            <person name="Klenk H.-P."/>
            <person name="Labutti K."/>
            <person name="Lapidus A."/>
            <person name="Lindquist E."/>
            <person name="Lipzen A."/>
            <person name="Meier-Kolthoff J.P."/>
            <person name="Ohm R.A."/>
            <person name="Otillar R.P."/>
            <person name="Pangilinan J."/>
            <person name="Peng Y."/>
            <person name="Rokas A."/>
            <person name="Rosa C.A."/>
            <person name="Scheuner C."/>
            <person name="Sibirny A.A."/>
            <person name="Slot J.C."/>
            <person name="Stielow J.B."/>
            <person name="Sun H."/>
            <person name="Kurtzman C.P."/>
            <person name="Blackwell M."/>
            <person name="Grigoriev I.V."/>
            <person name="Jeffries T.W."/>
        </authorList>
    </citation>
    <scope>NUCLEOTIDE SEQUENCE [LARGE SCALE GENOMIC DNA]</scope>
    <source>
        <strain evidence="12">DSM 1968</strain>
    </source>
</reference>
<dbReference type="InterPro" id="IPR047575">
    <property type="entry name" value="Sm"/>
</dbReference>
<dbReference type="PANTHER" id="PTHR15588">
    <property type="entry name" value="LSM1"/>
    <property type="match status" value="1"/>
</dbReference>
<feature type="domain" description="Sm" evidence="10">
    <location>
        <begin position="1"/>
        <end position="74"/>
    </location>
</feature>
<dbReference type="Proteomes" id="UP000095038">
    <property type="component" value="Unassembled WGS sequence"/>
</dbReference>
<dbReference type="InterPro" id="IPR034103">
    <property type="entry name" value="Lsm8"/>
</dbReference>
<evidence type="ECO:0000256" key="2">
    <source>
        <dbReference type="ARBA" id="ARBA00006850"/>
    </source>
</evidence>
<dbReference type="GO" id="GO:0003729">
    <property type="term" value="F:mRNA binding"/>
    <property type="evidence" value="ECO:0007669"/>
    <property type="project" value="TreeGrafter"/>
</dbReference>
<comment type="function">
    <text evidence="9">Plays role in pre-mRNA splicing as component of the U4/U6-U5 tri-snRNP complex that is involved in spliceosome assembly, and as component of the precatalytic spliceosome (spliceosome B complex). The heptameric LSM2-8 complex binds specifically to the 3'-terminal U-tract of U6 snRNA.</text>
</comment>
<dbReference type="AlphaFoldDB" id="A0A1D2VP02"/>
<protein>
    <recommendedName>
        <fullName evidence="9">LSM2-LSM8 complex subunit LSM8</fullName>
    </recommendedName>
</protein>
<dbReference type="EMBL" id="KV454475">
    <property type="protein sequence ID" value="ODV63352.1"/>
    <property type="molecule type" value="Genomic_DNA"/>
</dbReference>
<keyword evidence="8 9" id="KW-0687">Ribonucleoprotein</keyword>
<evidence type="ECO:0000313" key="12">
    <source>
        <dbReference type="Proteomes" id="UP000095038"/>
    </source>
</evidence>
<dbReference type="GO" id="GO:0046540">
    <property type="term" value="C:U4/U6 x U5 tri-snRNP complex"/>
    <property type="evidence" value="ECO:0007669"/>
    <property type="project" value="UniProtKB-UniRule"/>
</dbReference>
<dbReference type="InParanoid" id="A0A1D2VP02"/>
<comment type="subcellular location">
    <subcellularLocation>
        <location evidence="1 9">Nucleus</location>
    </subcellularLocation>
</comment>
<dbReference type="Gene3D" id="2.30.30.100">
    <property type="match status" value="1"/>
</dbReference>
<dbReference type="GO" id="GO:0071011">
    <property type="term" value="C:precatalytic spliceosome"/>
    <property type="evidence" value="ECO:0007669"/>
    <property type="project" value="TreeGrafter"/>
</dbReference>
<proteinExistence type="inferred from homology"/>
<gene>
    <name evidence="9" type="primary">LSM8</name>
    <name evidence="11" type="ORF">ASCRUDRAFT_28748</name>
</gene>
<dbReference type="PANTHER" id="PTHR15588:SF9">
    <property type="entry name" value="U6 SNRNA-ASSOCIATED SM-LIKE PROTEIN LSM8"/>
    <property type="match status" value="1"/>
</dbReference>
<dbReference type="InterPro" id="IPR001163">
    <property type="entry name" value="Sm_dom_euk/arc"/>
</dbReference>
<evidence type="ECO:0000256" key="1">
    <source>
        <dbReference type="ARBA" id="ARBA00004123"/>
    </source>
</evidence>
<evidence type="ECO:0000256" key="8">
    <source>
        <dbReference type="ARBA" id="ARBA00023274"/>
    </source>
</evidence>
<dbReference type="GO" id="GO:0005688">
    <property type="term" value="C:U6 snRNP"/>
    <property type="evidence" value="ECO:0007669"/>
    <property type="project" value="UniProtKB-UniRule"/>
</dbReference>
<evidence type="ECO:0000256" key="6">
    <source>
        <dbReference type="ARBA" id="ARBA00023187"/>
    </source>
</evidence>
<dbReference type="GO" id="GO:0000398">
    <property type="term" value="P:mRNA splicing, via spliceosome"/>
    <property type="evidence" value="ECO:0007669"/>
    <property type="project" value="UniProtKB-UniRule"/>
</dbReference>
<organism evidence="11 12">
    <name type="scientific">Ascoidea rubescens DSM 1968</name>
    <dbReference type="NCBI Taxonomy" id="1344418"/>
    <lineage>
        <taxon>Eukaryota</taxon>
        <taxon>Fungi</taxon>
        <taxon>Dikarya</taxon>
        <taxon>Ascomycota</taxon>
        <taxon>Saccharomycotina</taxon>
        <taxon>Saccharomycetes</taxon>
        <taxon>Ascoideaceae</taxon>
        <taxon>Ascoidea</taxon>
    </lineage>
</organism>
<evidence type="ECO:0000256" key="4">
    <source>
        <dbReference type="ARBA" id="ARBA00022728"/>
    </source>
</evidence>
<dbReference type="STRING" id="1344418.A0A1D2VP02"/>
<dbReference type="CDD" id="cd01727">
    <property type="entry name" value="LSm8"/>
    <property type="match status" value="1"/>
</dbReference>
<accession>A0A1D2VP02</accession>
<keyword evidence="12" id="KW-1185">Reference proteome</keyword>
<dbReference type="GO" id="GO:0005682">
    <property type="term" value="C:U5 snRNP"/>
    <property type="evidence" value="ECO:0007669"/>
    <property type="project" value="EnsemblFungi"/>
</dbReference>
<name>A0A1D2VP02_9ASCO</name>
<evidence type="ECO:0000256" key="3">
    <source>
        <dbReference type="ARBA" id="ARBA00022664"/>
    </source>
</evidence>